<accession>K2NYY2</accession>
<dbReference type="EMBL" id="AMSI01000004">
    <property type="protein sequence ID" value="EKF43054.1"/>
    <property type="molecule type" value="Genomic_DNA"/>
</dbReference>
<protein>
    <submittedName>
        <fullName evidence="1">Uncharacterized protein</fullName>
    </submittedName>
</protein>
<dbReference type="PATRIC" id="fig|1231190.3.peg.1461"/>
<keyword evidence="2" id="KW-1185">Reference proteome</keyword>
<proteinExistence type="predicted"/>
<sequence>MNMFDTFLKDLNEQGGSVRAYDGCARAARARIASEPQNAAALLLIAYAAQRFVEAYDDQPLSLKAAGEELEVFSDMVNTLDRAHKGGSPQEKLDALNVVAAKLAAQFAKS</sequence>
<reference evidence="1 2" key="1">
    <citation type="journal article" date="2012" name="J. Bacteriol.">
        <title>Genome Sequence of Nitratireductor indicus Type Strain C115.</title>
        <authorList>
            <person name="Lai Q."/>
            <person name="Li G."/>
            <person name="Yu Z."/>
            <person name="Shao Z."/>
        </authorList>
    </citation>
    <scope>NUCLEOTIDE SEQUENCE [LARGE SCALE GENOMIC DNA]</scope>
    <source>
        <strain evidence="1 2">C115</strain>
    </source>
</reference>
<evidence type="ECO:0000313" key="2">
    <source>
        <dbReference type="Proteomes" id="UP000007374"/>
    </source>
</evidence>
<dbReference type="eggNOG" id="ENOG502ZYI5">
    <property type="taxonomic scope" value="Bacteria"/>
</dbReference>
<comment type="caution">
    <text evidence="1">The sequence shown here is derived from an EMBL/GenBank/DDBJ whole genome shotgun (WGS) entry which is preliminary data.</text>
</comment>
<evidence type="ECO:0000313" key="1">
    <source>
        <dbReference type="EMBL" id="EKF43054.1"/>
    </source>
</evidence>
<dbReference type="AlphaFoldDB" id="K2NYY2"/>
<name>K2NYY2_9HYPH</name>
<dbReference type="Proteomes" id="UP000007374">
    <property type="component" value="Unassembled WGS sequence"/>
</dbReference>
<organism evidence="1 2">
    <name type="scientific">Nitratireductor indicus C115</name>
    <dbReference type="NCBI Taxonomy" id="1231190"/>
    <lineage>
        <taxon>Bacteria</taxon>
        <taxon>Pseudomonadati</taxon>
        <taxon>Pseudomonadota</taxon>
        <taxon>Alphaproteobacteria</taxon>
        <taxon>Hyphomicrobiales</taxon>
        <taxon>Phyllobacteriaceae</taxon>
        <taxon>Nitratireductor</taxon>
    </lineage>
</organism>
<dbReference type="STRING" id="721133.SAMN05216176_10590"/>
<gene>
    <name evidence="1" type="ORF">NA8A_06954</name>
</gene>